<feature type="transmembrane region" description="Helical" evidence="1">
    <location>
        <begin position="34"/>
        <end position="54"/>
    </location>
</feature>
<feature type="non-terminal residue" evidence="2">
    <location>
        <position position="55"/>
    </location>
</feature>
<feature type="non-terminal residue" evidence="2">
    <location>
        <position position="1"/>
    </location>
</feature>
<keyword evidence="1" id="KW-0472">Membrane</keyword>
<reference evidence="2 3" key="1">
    <citation type="journal article" date="2021" name="Nat. Plants">
        <title>The Taxus genome provides insights into paclitaxel biosynthesis.</title>
        <authorList>
            <person name="Xiong X."/>
            <person name="Gou J."/>
            <person name="Liao Q."/>
            <person name="Li Y."/>
            <person name="Zhou Q."/>
            <person name="Bi G."/>
            <person name="Li C."/>
            <person name="Du R."/>
            <person name="Wang X."/>
            <person name="Sun T."/>
            <person name="Guo L."/>
            <person name="Liang H."/>
            <person name="Lu P."/>
            <person name="Wu Y."/>
            <person name="Zhang Z."/>
            <person name="Ro D.K."/>
            <person name="Shang Y."/>
            <person name="Huang S."/>
            <person name="Yan J."/>
        </authorList>
    </citation>
    <scope>NUCLEOTIDE SEQUENCE [LARGE SCALE GENOMIC DNA]</scope>
    <source>
        <strain evidence="2">Ta-2019</strain>
    </source>
</reference>
<gene>
    <name evidence="2" type="ORF">KI387_021541</name>
</gene>
<evidence type="ECO:0000313" key="3">
    <source>
        <dbReference type="Proteomes" id="UP000824469"/>
    </source>
</evidence>
<organism evidence="2 3">
    <name type="scientific">Taxus chinensis</name>
    <name type="common">Chinese yew</name>
    <name type="synonym">Taxus wallichiana var. chinensis</name>
    <dbReference type="NCBI Taxonomy" id="29808"/>
    <lineage>
        <taxon>Eukaryota</taxon>
        <taxon>Viridiplantae</taxon>
        <taxon>Streptophyta</taxon>
        <taxon>Embryophyta</taxon>
        <taxon>Tracheophyta</taxon>
        <taxon>Spermatophyta</taxon>
        <taxon>Pinopsida</taxon>
        <taxon>Pinidae</taxon>
        <taxon>Conifers II</taxon>
        <taxon>Cupressales</taxon>
        <taxon>Taxaceae</taxon>
        <taxon>Taxus</taxon>
    </lineage>
</organism>
<evidence type="ECO:0000256" key="1">
    <source>
        <dbReference type="SAM" id="Phobius"/>
    </source>
</evidence>
<keyword evidence="1" id="KW-0812">Transmembrane</keyword>
<comment type="caution">
    <text evidence="2">The sequence shown here is derived from an EMBL/GenBank/DDBJ whole genome shotgun (WGS) entry which is preliminary data.</text>
</comment>
<keyword evidence="1" id="KW-1133">Transmembrane helix</keyword>
<dbReference type="Proteomes" id="UP000824469">
    <property type="component" value="Unassembled WGS sequence"/>
</dbReference>
<protein>
    <submittedName>
        <fullName evidence="2">Uncharacterized protein</fullName>
    </submittedName>
</protein>
<sequence length="55" mass="5803">VHQSSDLAVVIQGAQHTSSAIETTLPLRKGTHHWILVLLSIITLVGGQCSATLLS</sequence>
<accession>A0AA38GDU8</accession>
<name>A0AA38GDU8_TAXCH</name>
<dbReference type="EMBL" id="JAHRHJ020000004">
    <property type="protein sequence ID" value="KAH9319772.1"/>
    <property type="molecule type" value="Genomic_DNA"/>
</dbReference>
<dbReference type="AlphaFoldDB" id="A0AA38GDU8"/>
<keyword evidence="3" id="KW-1185">Reference proteome</keyword>
<evidence type="ECO:0000313" key="2">
    <source>
        <dbReference type="EMBL" id="KAH9319772.1"/>
    </source>
</evidence>
<proteinExistence type="predicted"/>